<evidence type="ECO:0000256" key="1">
    <source>
        <dbReference type="ARBA" id="ARBA00004651"/>
    </source>
</evidence>
<keyword evidence="5 7" id="KW-1133">Transmembrane helix</keyword>
<feature type="domain" description="ABC transmembrane type-1" evidence="8">
    <location>
        <begin position="326"/>
        <end position="513"/>
    </location>
</feature>
<keyword evidence="2" id="KW-0813">Transport</keyword>
<accession>A0A1B1A5J4</accession>
<feature type="transmembrane region" description="Helical" evidence="7">
    <location>
        <begin position="91"/>
        <end position="113"/>
    </location>
</feature>
<protein>
    <submittedName>
        <fullName evidence="9">ABC transporter permease</fullName>
    </submittedName>
</protein>
<evidence type="ECO:0000256" key="7">
    <source>
        <dbReference type="SAM" id="Phobius"/>
    </source>
</evidence>
<keyword evidence="4 7" id="KW-0812">Transmembrane</keyword>
<gene>
    <name evidence="9" type="ORF">K529_013835</name>
</gene>
<dbReference type="GO" id="GO:0005886">
    <property type="term" value="C:plasma membrane"/>
    <property type="evidence" value="ECO:0007669"/>
    <property type="project" value="UniProtKB-SubCell"/>
</dbReference>
<dbReference type="Proteomes" id="UP000013243">
    <property type="component" value="Chromosome"/>
</dbReference>
<feature type="transmembrane region" description="Helical" evidence="7">
    <location>
        <begin position="12"/>
        <end position="38"/>
    </location>
</feature>
<dbReference type="GeneID" id="28250935"/>
<dbReference type="PANTHER" id="PTHR30183:SF9">
    <property type="entry name" value="THIAMINE TRANSPORT SYSTEM PERMEASE PROTEIN THIP"/>
    <property type="match status" value="1"/>
</dbReference>
<dbReference type="CDD" id="cd06261">
    <property type="entry name" value="TM_PBP2"/>
    <property type="match status" value="2"/>
</dbReference>
<evidence type="ECO:0000313" key="10">
    <source>
        <dbReference type="Proteomes" id="UP000013243"/>
    </source>
</evidence>
<feature type="transmembrane region" description="Helical" evidence="7">
    <location>
        <begin position="133"/>
        <end position="156"/>
    </location>
</feature>
<evidence type="ECO:0000313" key="9">
    <source>
        <dbReference type="EMBL" id="ANP41854.1"/>
    </source>
</evidence>
<comment type="subcellular location">
    <subcellularLocation>
        <location evidence="1">Cell membrane</location>
        <topology evidence="1">Multi-pass membrane protein</topology>
    </subcellularLocation>
</comment>
<dbReference type="RefSeq" id="WP_005616628.1">
    <property type="nucleotide sequence ID" value="NZ_CP015230.1"/>
</dbReference>
<dbReference type="OrthoDB" id="7066776at2"/>
<feature type="transmembrane region" description="Helical" evidence="7">
    <location>
        <begin position="328"/>
        <end position="349"/>
    </location>
</feature>
<evidence type="ECO:0000256" key="2">
    <source>
        <dbReference type="ARBA" id="ARBA00022448"/>
    </source>
</evidence>
<proteinExistence type="predicted"/>
<dbReference type="InterPro" id="IPR035906">
    <property type="entry name" value="MetI-like_sf"/>
</dbReference>
<dbReference type="KEGG" id="rmb:K529_013835"/>
<feature type="transmembrane region" description="Helical" evidence="7">
    <location>
        <begin position="58"/>
        <end position="79"/>
    </location>
</feature>
<dbReference type="PANTHER" id="PTHR30183">
    <property type="entry name" value="MOLYBDENUM TRANSPORT SYSTEM PERMEASE PROTEIN MODB"/>
    <property type="match status" value="1"/>
</dbReference>
<evidence type="ECO:0000259" key="8">
    <source>
        <dbReference type="PROSITE" id="PS50928"/>
    </source>
</evidence>
<name>A0A1B1A5J4_9RHOB</name>
<feature type="transmembrane region" description="Helical" evidence="7">
    <location>
        <begin position="494"/>
        <end position="513"/>
    </location>
</feature>
<feature type="transmembrane region" description="Helical" evidence="7">
    <location>
        <begin position="450"/>
        <end position="472"/>
    </location>
</feature>
<reference evidence="9 10" key="1">
    <citation type="journal article" date="2016" name="ISME J.">
        <title>Global occurrence and heterogeneity of the Roseobacter-clade species Ruegeria mobilis.</title>
        <authorList>
            <person name="Sonnenschein E."/>
            <person name="Gram L."/>
        </authorList>
    </citation>
    <scope>NUCLEOTIDE SEQUENCE [LARGE SCALE GENOMIC DNA]</scope>
    <source>
        <strain evidence="9 10">F1926</strain>
    </source>
</reference>
<sequence length="523" mass="55193">MARSAQPVTLPVVAIWPGTCAALGVALLVLGTLVAVALQADDLSGFAAADWAALRFTLVQASLSALLSVALAIPVAKALARRRFFGRRVLITLLGAPFILPVIVAILGLLSVFGRSGWLSDLLGLAGLPPVQIYGLHGVVIAHVFFNLPLATRLILQGWQEIPAERFRLAAQLNAGPRAMWQLTEAPMLRQVVPGTAAVIFAICVSSFAVALTLGGGPKATTIELAIYQAFHFDFDLGRAAMLSGVQLVLTVVAAFLALKASSTEGFGAGLDRAVIRWDGKGTCARIIDGFWIAAAALFLMLPLLAVLISGLPGLVSLPASVWGATWVSIQVATLSTVFLLCVALPLSASIALGRKRLGEVAGILGLAASPLVIGTGLFVMVYPYIDPFLLALPVTALVNMVMALPFALRILVPRMRHVLHHNARLALALDMNGRTVWRRVLLPRCRAQIGFAAGLTAALSLGDLGVIALFADPEVATLPLQVYRLMGAYRMEAAQGAALLLFVISMGAFWILDRGGRLHAEA</sequence>
<feature type="transmembrane region" description="Helical" evidence="7">
    <location>
        <begin position="237"/>
        <end position="259"/>
    </location>
</feature>
<keyword evidence="6 7" id="KW-0472">Membrane</keyword>
<evidence type="ECO:0000256" key="5">
    <source>
        <dbReference type="ARBA" id="ARBA00022989"/>
    </source>
</evidence>
<feature type="transmembrane region" description="Helical" evidence="7">
    <location>
        <begin position="389"/>
        <end position="413"/>
    </location>
</feature>
<feature type="transmembrane region" description="Helical" evidence="7">
    <location>
        <begin position="197"/>
        <end position="217"/>
    </location>
</feature>
<dbReference type="AlphaFoldDB" id="A0A1B1A5J4"/>
<dbReference type="InterPro" id="IPR000515">
    <property type="entry name" value="MetI-like"/>
</dbReference>
<evidence type="ECO:0000256" key="6">
    <source>
        <dbReference type="ARBA" id="ARBA00023136"/>
    </source>
</evidence>
<dbReference type="SUPFAM" id="SSF161098">
    <property type="entry name" value="MetI-like"/>
    <property type="match status" value="2"/>
</dbReference>
<organism evidence="9 10">
    <name type="scientific">Tritonibacter mobilis F1926</name>
    <dbReference type="NCBI Taxonomy" id="1265309"/>
    <lineage>
        <taxon>Bacteria</taxon>
        <taxon>Pseudomonadati</taxon>
        <taxon>Pseudomonadota</taxon>
        <taxon>Alphaproteobacteria</taxon>
        <taxon>Rhodobacterales</taxon>
        <taxon>Paracoccaceae</taxon>
        <taxon>Tritonibacter</taxon>
    </lineage>
</organism>
<evidence type="ECO:0000256" key="3">
    <source>
        <dbReference type="ARBA" id="ARBA00022475"/>
    </source>
</evidence>
<feature type="transmembrane region" description="Helical" evidence="7">
    <location>
        <begin position="291"/>
        <end position="316"/>
    </location>
</feature>
<dbReference type="Gene3D" id="1.10.3720.10">
    <property type="entry name" value="MetI-like"/>
    <property type="match status" value="2"/>
</dbReference>
<dbReference type="GO" id="GO:0055085">
    <property type="term" value="P:transmembrane transport"/>
    <property type="evidence" value="ECO:0007669"/>
    <property type="project" value="InterPro"/>
</dbReference>
<feature type="domain" description="ABC transmembrane type-1" evidence="8">
    <location>
        <begin position="54"/>
        <end position="258"/>
    </location>
</feature>
<dbReference type="STRING" id="1265309.K529_013835"/>
<keyword evidence="3" id="KW-1003">Cell membrane</keyword>
<evidence type="ECO:0000256" key="4">
    <source>
        <dbReference type="ARBA" id="ARBA00022692"/>
    </source>
</evidence>
<feature type="transmembrane region" description="Helical" evidence="7">
    <location>
        <begin position="361"/>
        <end position="383"/>
    </location>
</feature>
<dbReference type="EMBL" id="CP015230">
    <property type="protein sequence ID" value="ANP41854.1"/>
    <property type="molecule type" value="Genomic_DNA"/>
</dbReference>
<dbReference type="PROSITE" id="PS50928">
    <property type="entry name" value="ABC_TM1"/>
    <property type="match status" value="2"/>
</dbReference>